<comment type="caution">
    <text evidence="8">The sequence shown here is derived from an EMBL/GenBank/DDBJ whole genome shotgun (WGS) entry which is preliminary data.</text>
</comment>
<dbReference type="PROSITE" id="PS50016">
    <property type="entry name" value="ZF_PHD_2"/>
    <property type="match status" value="1"/>
</dbReference>
<dbReference type="SMART" id="SM00249">
    <property type="entry name" value="PHD"/>
    <property type="match status" value="3"/>
</dbReference>
<keyword evidence="1" id="KW-0479">Metal-binding</keyword>
<dbReference type="InterPro" id="IPR001841">
    <property type="entry name" value="Znf_RING"/>
</dbReference>
<feature type="region of interest" description="Disordered" evidence="6">
    <location>
        <begin position="1033"/>
        <end position="1052"/>
    </location>
</feature>
<dbReference type="SUPFAM" id="SSF57903">
    <property type="entry name" value="FYVE/PHD zinc finger"/>
    <property type="match status" value="2"/>
</dbReference>
<protein>
    <recommendedName>
        <fullName evidence="7">PHD-type domain-containing protein</fullName>
    </recommendedName>
</protein>
<dbReference type="InterPro" id="IPR001965">
    <property type="entry name" value="Znf_PHD"/>
</dbReference>
<evidence type="ECO:0000256" key="6">
    <source>
        <dbReference type="SAM" id="MobiDB-lite"/>
    </source>
</evidence>
<dbReference type="InterPro" id="IPR013083">
    <property type="entry name" value="Znf_RING/FYVE/PHD"/>
</dbReference>
<dbReference type="SMART" id="SM00184">
    <property type="entry name" value="RING"/>
    <property type="match status" value="2"/>
</dbReference>
<sequence length="1072" mass="114475">MPSWDRTPLPPPLLWPAGTFQPILPPIASASKPQTKATPQELHAQASLENGDGQPALPPSSTAGLPPAAVGAAAQGPQLLDCMELDPGTGAVQSPAVEPGRIRGQAALLRDVHACLLRLLEGHEEDLLELATLPGYGAAADLAPSEAYRPLLGLSWPALVQNALLLHSSSVTQPTAIQALAQLKVASYEQLGGRQRLAILEALLGIVADTEAVRNHMLAAATAAQEQNQAAQGGPHKHMGLLGSDASGARYHLLAGDTDPGDGYRAARGPVDGAPQLRQELLDRLNATRWWDKPSDWLQARAAVERLVRAAETGPQLGRLMWLVEELTYDDLLKGTGWGRRRSAFREQLEQCRNLHQAAVLCGQLAIHCRSAHEMGHISQDDHVALARQLSCPLPPIPSIGQAVYVLQTAYEDHLRNTGLPDDPAPPRPPAQWGRLMRCIVAQVGYLRTAHPPRLSATGRFLPNMQSLASHADEGKRLLSGQAASEGYPYSAAEVTAEAGNPPPIREGPLVEGGSAVKMPADGAAVVRALSNPQAVHWYTGILQNNFPPSNAAGMGRGREAPDPCRALRIAWDDDTPALVARQPAFHPWQVAIDEGGLLRGHKQRLKAEALARCQAEVRARNDAAVKRAAEREAALDRARIASQARVQAARQQQQQQQQQSRAGSQPGALQPPAGLSHSAQSGLPASVGSFQQLHHPQGQLPGQQQQSQQPSPSLRGSSPHQPLGAFQPAGQQGMAQQPSGPGPDARPSGAQVGIAPGPSRPLPPTAQGMQAMPGSFAALLADQDPLPSMSAQQQPAAGWANGDDASKKAGGRPRKRKGRDDEGGEADEPGSGRVRKAQKGPSEGYRDRWIARKPRPNPTTWCSAACSACEQGGPGLLVCMGPCLRAFHMSCLGLAAPPADPWFCPECQTGRVRCFVCKEFSTGMDDPHVRKCSLGVCGRFYHMQCVERLELTQMAKKGMHFRCPQHYCANCRKSGDGIDMVKCLRCPTAYHSSCMPKHLQRLVPPHKVILCDKHAAESAPPGYAYPPAPSLDSLQQSTSGALKLGTGSHKKPRDPAIVHFVLVMGYYVELG</sequence>
<dbReference type="PROSITE" id="PS01359">
    <property type="entry name" value="ZF_PHD_1"/>
    <property type="match status" value="1"/>
</dbReference>
<dbReference type="Pfam" id="PF22908">
    <property type="entry name" value="PHD_NSD"/>
    <property type="match status" value="1"/>
</dbReference>
<accession>A0AAW1RTC9</accession>
<dbReference type="InterPro" id="IPR019786">
    <property type="entry name" value="Zinc_finger_PHD-type_CS"/>
</dbReference>
<evidence type="ECO:0000256" key="3">
    <source>
        <dbReference type="ARBA" id="ARBA00022771"/>
    </source>
</evidence>
<evidence type="ECO:0000259" key="7">
    <source>
        <dbReference type="PROSITE" id="PS50016"/>
    </source>
</evidence>
<dbReference type="Gene3D" id="3.30.40.10">
    <property type="entry name" value="Zinc/RING finger domain, C3HC4 (zinc finger)"/>
    <property type="match status" value="2"/>
</dbReference>
<feature type="region of interest" description="Disordered" evidence="6">
    <location>
        <begin position="49"/>
        <end position="70"/>
    </location>
</feature>
<dbReference type="InterPro" id="IPR011011">
    <property type="entry name" value="Znf_FYVE_PHD"/>
</dbReference>
<evidence type="ECO:0000256" key="2">
    <source>
        <dbReference type="ARBA" id="ARBA00022737"/>
    </source>
</evidence>
<dbReference type="CDD" id="cd15565">
    <property type="entry name" value="PHD2_NSD"/>
    <property type="match status" value="1"/>
</dbReference>
<dbReference type="Pfam" id="PF23011">
    <property type="entry name" value="PHD-1st_NSD"/>
    <property type="match status" value="1"/>
</dbReference>
<name>A0AAW1RTC9_9CHLO</name>
<feature type="region of interest" description="Disordered" evidence="6">
    <location>
        <begin position="788"/>
        <end position="853"/>
    </location>
</feature>
<dbReference type="InterPro" id="IPR055197">
    <property type="entry name" value="PHDvar_NSD"/>
</dbReference>
<proteinExistence type="predicted"/>
<evidence type="ECO:0000256" key="5">
    <source>
        <dbReference type="PROSITE-ProRule" id="PRU00146"/>
    </source>
</evidence>
<dbReference type="PANTHER" id="PTHR46235">
    <property type="entry name" value="PHD FINGER-CONTAINING PROTEIN DDB_G0268158"/>
    <property type="match status" value="1"/>
</dbReference>
<dbReference type="EMBL" id="JALJOV010001987">
    <property type="protein sequence ID" value="KAK9837057.1"/>
    <property type="molecule type" value="Genomic_DNA"/>
</dbReference>
<dbReference type="GO" id="GO:0006338">
    <property type="term" value="P:chromatin remodeling"/>
    <property type="evidence" value="ECO:0007669"/>
    <property type="project" value="UniProtKB-ARBA"/>
</dbReference>
<dbReference type="InterPro" id="IPR019787">
    <property type="entry name" value="Znf_PHD-finger"/>
</dbReference>
<dbReference type="AlphaFoldDB" id="A0AAW1RTC9"/>
<dbReference type="InterPro" id="IPR059153">
    <property type="entry name" value="NSD_PHD-1st"/>
</dbReference>
<evidence type="ECO:0000256" key="1">
    <source>
        <dbReference type="ARBA" id="ARBA00022723"/>
    </source>
</evidence>
<keyword evidence="4" id="KW-0862">Zinc</keyword>
<dbReference type="GO" id="GO:0008270">
    <property type="term" value="F:zinc ion binding"/>
    <property type="evidence" value="ECO:0007669"/>
    <property type="project" value="UniProtKB-KW"/>
</dbReference>
<dbReference type="CDD" id="cd15566">
    <property type="entry name" value="PHD3_NSD"/>
    <property type="match status" value="1"/>
</dbReference>
<feature type="compositionally biased region" description="Low complexity" evidence="6">
    <location>
        <begin position="645"/>
        <end position="666"/>
    </location>
</feature>
<dbReference type="Proteomes" id="UP001485043">
    <property type="component" value="Unassembled WGS sequence"/>
</dbReference>
<feature type="compositionally biased region" description="Low complexity" evidence="6">
    <location>
        <begin position="692"/>
        <end position="744"/>
    </location>
</feature>
<evidence type="ECO:0000256" key="4">
    <source>
        <dbReference type="ARBA" id="ARBA00022833"/>
    </source>
</evidence>
<evidence type="ECO:0000313" key="8">
    <source>
        <dbReference type="EMBL" id="KAK9837057.1"/>
    </source>
</evidence>
<dbReference type="PANTHER" id="PTHR46235:SF3">
    <property type="entry name" value="PHD FINGER-CONTAINING PROTEIN DDB_G0268158"/>
    <property type="match status" value="1"/>
</dbReference>
<evidence type="ECO:0000313" key="9">
    <source>
        <dbReference type="Proteomes" id="UP001485043"/>
    </source>
</evidence>
<gene>
    <name evidence="8" type="ORF">WJX84_002033</name>
</gene>
<keyword evidence="3 5" id="KW-0863">Zinc-finger</keyword>
<reference evidence="8 9" key="1">
    <citation type="journal article" date="2024" name="Nat. Commun.">
        <title>Phylogenomics reveals the evolutionary origins of lichenization in chlorophyte algae.</title>
        <authorList>
            <person name="Puginier C."/>
            <person name="Libourel C."/>
            <person name="Otte J."/>
            <person name="Skaloud P."/>
            <person name="Haon M."/>
            <person name="Grisel S."/>
            <person name="Petersen M."/>
            <person name="Berrin J.G."/>
            <person name="Delaux P.M."/>
            <person name="Dal Grande F."/>
            <person name="Keller J."/>
        </authorList>
    </citation>
    <scope>NUCLEOTIDE SEQUENCE [LARGE SCALE GENOMIC DNA]</scope>
    <source>
        <strain evidence="8 9">SAG 2523</strain>
    </source>
</reference>
<dbReference type="Pfam" id="PF23004">
    <property type="entry name" value="PHDvar_NSD"/>
    <property type="match status" value="1"/>
</dbReference>
<keyword evidence="2" id="KW-0677">Repeat</keyword>
<dbReference type="InterPro" id="IPR055198">
    <property type="entry name" value="NSD_PHD"/>
</dbReference>
<keyword evidence="9" id="KW-1185">Reference proteome</keyword>
<feature type="region of interest" description="Disordered" evidence="6">
    <location>
        <begin position="645"/>
        <end position="771"/>
    </location>
</feature>
<feature type="domain" description="PHD-type" evidence="7">
    <location>
        <begin position="864"/>
        <end position="911"/>
    </location>
</feature>
<organism evidence="8 9">
    <name type="scientific">Apatococcus fuscideae</name>
    <dbReference type="NCBI Taxonomy" id="2026836"/>
    <lineage>
        <taxon>Eukaryota</taxon>
        <taxon>Viridiplantae</taxon>
        <taxon>Chlorophyta</taxon>
        <taxon>core chlorophytes</taxon>
        <taxon>Trebouxiophyceae</taxon>
        <taxon>Chlorellales</taxon>
        <taxon>Chlorellaceae</taxon>
        <taxon>Apatococcus</taxon>
    </lineage>
</organism>